<gene>
    <name evidence="2" type="ORF">SAY87_027107</name>
</gene>
<dbReference type="EMBL" id="JAXIOK010000018">
    <property type="protein sequence ID" value="KAK4749658.1"/>
    <property type="molecule type" value="Genomic_DNA"/>
</dbReference>
<keyword evidence="1" id="KW-0812">Transmembrane</keyword>
<evidence type="ECO:0000313" key="3">
    <source>
        <dbReference type="Proteomes" id="UP001345219"/>
    </source>
</evidence>
<name>A0AAN7GYT4_9MYRT</name>
<comment type="caution">
    <text evidence="2">The sequence shown here is derived from an EMBL/GenBank/DDBJ whole genome shotgun (WGS) entry which is preliminary data.</text>
</comment>
<sequence>MKKKKKVSFPGCIGHLASGQTTSRLLIHPKEENSSNLSSSSSSSSCSYTNTARMFVSFLVFASLLSSLSTGIVIPSNAIQANQTLRAADDLRKLRKVHHLLRKINKPSTKTIQACVLLWLPSSLFVVAYFRPSWKSRIHQKDPTATSRRQSIAFSDERYSTTASLMFHTRQDEN</sequence>
<organism evidence="2 3">
    <name type="scientific">Trapa incisa</name>
    <dbReference type="NCBI Taxonomy" id="236973"/>
    <lineage>
        <taxon>Eukaryota</taxon>
        <taxon>Viridiplantae</taxon>
        <taxon>Streptophyta</taxon>
        <taxon>Embryophyta</taxon>
        <taxon>Tracheophyta</taxon>
        <taxon>Spermatophyta</taxon>
        <taxon>Magnoliopsida</taxon>
        <taxon>eudicotyledons</taxon>
        <taxon>Gunneridae</taxon>
        <taxon>Pentapetalae</taxon>
        <taxon>rosids</taxon>
        <taxon>malvids</taxon>
        <taxon>Myrtales</taxon>
        <taxon>Lythraceae</taxon>
        <taxon>Trapa</taxon>
    </lineage>
</organism>
<keyword evidence="3" id="KW-1185">Reference proteome</keyword>
<keyword evidence="1" id="KW-1133">Transmembrane helix</keyword>
<proteinExistence type="predicted"/>
<keyword evidence="1" id="KW-0472">Membrane</keyword>
<evidence type="ECO:0000256" key="1">
    <source>
        <dbReference type="SAM" id="Phobius"/>
    </source>
</evidence>
<protein>
    <recommendedName>
        <fullName evidence="4">Transmembrane protein</fullName>
    </recommendedName>
</protein>
<feature type="transmembrane region" description="Helical" evidence="1">
    <location>
        <begin position="54"/>
        <end position="74"/>
    </location>
</feature>
<dbReference type="AlphaFoldDB" id="A0AAN7GYT4"/>
<evidence type="ECO:0008006" key="4">
    <source>
        <dbReference type="Google" id="ProtNLM"/>
    </source>
</evidence>
<dbReference type="Proteomes" id="UP001345219">
    <property type="component" value="Chromosome 21"/>
</dbReference>
<feature type="transmembrane region" description="Helical" evidence="1">
    <location>
        <begin position="111"/>
        <end position="130"/>
    </location>
</feature>
<reference evidence="2 3" key="1">
    <citation type="journal article" date="2023" name="Hortic Res">
        <title>Pangenome of water caltrop reveals structural variations and asymmetric subgenome divergence after allopolyploidization.</title>
        <authorList>
            <person name="Zhang X."/>
            <person name="Chen Y."/>
            <person name="Wang L."/>
            <person name="Yuan Y."/>
            <person name="Fang M."/>
            <person name="Shi L."/>
            <person name="Lu R."/>
            <person name="Comes H.P."/>
            <person name="Ma Y."/>
            <person name="Chen Y."/>
            <person name="Huang G."/>
            <person name="Zhou Y."/>
            <person name="Zheng Z."/>
            <person name="Qiu Y."/>
        </authorList>
    </citation>
    <scope>NUCLEOTIDE SEQUENCE [LARGE SCALE GENOMIC DNA]</scope>
    <source>
        <tissue evidence="2">Roots</tissue>
    </source>
</reference>
<accession>A0AAN7GYT4</accession>
<evidence type="ECO:0000313" key="2">
    <source>
        <dbReference type="EMBL" id="KAK4749658.1"/>
    </source>
</evidence>